<evidence type="ECO:0000313" key="5">
    <source>
        <dbReference type="Proteomes" id="UP000466831"/>
    </source>
</evidence>
<evidence type="ECO:0000313" key="4">
    <source>
        <dbReference type="Proteomes" id="UP000216246"/>
    </source>
</evidence>
<accession>A0AAC9VX25</accession>
<dbReference type="SUPFAM" id="SSF53300">
    <property type="entry name" value="vWA-like"/>
    <property type="match status" value="1"/>
</dbReference>
<keyword evidence="5" id="KW-1185">Reference proteome</keyword>
<reference evidence="3" key="3">
    <citation type="submission" date="2020-02" db="EMBL/GenBank/DDBJ databases">
        <authorList>
            <person name="Matsumoto Y."/>
            <person name="Kinjo T."/>
            <person name="Motooka D."/>
            <person name="Nabeya D."/>
            <person name="Jung N."/>
            <person name="Uechi K."/>
            <person name="Horii T."/>
            <person name="Iida T."/>
            <person name="Fujita J."/>
            <person name="Nakamura S."/>
        </authorList>
    </citation>
    <scope>NUCLEOTIDE SEQUENCE</scope>
    <source>
        <strain evidence="3">JCM 17324</strain>
    </source>
</reference>
<dbReference type="RefSeq" id="WP_083019734.1">
    <property type="nucleotide sequence ID" value="NZ_AP022584.1"/>
</dbReference>
<evidence type="ECO:0000256" key="1">
    <source>
        <dbReference type="SAM" id="Phobius"/>
    </source>
</evidence>
<reference evidence="2 4" key="1">
    <citation type="submission" date="2017-08" db="EMBL/GenBank/DDBJ databases">
        <title>Phylogentic analysis of Mycobacterium avium complex whole genomes.</title>
        <authorList>
            <person name="Caverly L.J."/>
            <person name="Spilker T."/>
            <person name="LiPuma J."/>
        </authorList>
    </citation>
    <scope>NUCLEOTIDE SEQUENCE [LARGE SCALE GENOMIC DNA]</scope>
    <source>
        <strain evidence="2 4">FLAC0026</strain>
    </source>
</reference>
<protein>
    <recommendedName>
        <fullName evidence="6">VWFA domain-containing protein</fullName>
    </recommendedName>
</protein>
<keyword evidence="1" id="KW-0812">Transmembrane</keyword>
<dbReference type="Gene3D" id="3.40.50.410">
    <property type="entry name" value="von Willebrand factor, type A domain"/>
    <property type="match status" value="1"/>
</dbReference>
<reference evidence="3 5" key="2">
    <citation type="journal article" date="2019" name="Emerg. Microbes Infect.">
        <title>Comprehensive subspecies identification of 175 nontuberculous mycobacteria species based on 7547 genomic profiles.</title>
        <authorList>
            <person name="Matsumoto Y."/>
            <person name="Kinjo T."/>
            <person name="Motooka D."/>
            <person name="Nabeya D."/>
            <person name="Jung N."/>
            <person name="Uechi K."/>
            <person name="Horii T."/>
            <person name="Iida T."/>
            <person name="Fujita J."/>
            <person name="Nakamura S."/>
        </authorList>
    </citation>
    <scope>NUCLEOTIDE SEQUENCE [LARGE SCALE GENOMIC DNA]</scope>
    <source>
        <strain evidence="3 5">JCM 17324</strain>
    </source>
</reference>
<dbReference type="EMBL" id="CP023147">
    <property type="protein sequence ID" value="ASW91457.1"/>
    <property type="molecule type" value="Genomic_DNA"/>
</dbReference>
<proteinExistence type="predicted"/>
<evidence type="ECO:0008006" key="6">
    <source>
        <dbReference type="Google" id="ProtNLM"/>
    </source>
</evidence>
<dbReference type="EMBL" id="AP022584">
    <property type="protein sequence ID" value="BBY11353.1"/>
    <property type="molecule type" value="Genomic_DNA"/>
</dbReference>
<keyword evidence="1" id="KW-1133">Transmembrane helix</keyword>
<organism evidence="2 4">
    <name type="scientific">Mycobacterium marseillense</name>
    <dbReference type="NCBI Taxonomy" id="701042"/>
    <lineage>
        <taxon>Bacteria</taxon>
        <taxon>Bacillati</taxon>
        <taxon>Actinomycetota</taxon>
        <taxon>Actinomycetes</taxon>
        <taxon>Mycobacteriales</taxon>
        <taxon>Mycobacteriaceae</taxon>
        <taxon>Mycobacterium</taxon>
        <taxon>Mycobacterium avium complex (MAC)</taxon>
    </lineage>
</organism>
<sequence length="355" mass="38719">MSFYPVLPTALLLIIAAALLAIRMAALYRLLLRTGTGRYRRVAIRWSGLTAAVILLLLAAFRPGFDNDRGSYSVDLNPVAKFDPNLNVFFVVDRSVNSRVEDFGDGKSRMSGIRADIHALIDEYPHARFSVISFASKASVDWPLSDDAWSLQSMVDGLSPYTLVAPDTVYQVDPAIARDLLVSKVKDASATYSGSKSLVFYFGEGAAGSRVPTAPFNIDRDKVAGGAVLGYGTLTGGPIPAGWVDGTKAYQSDPSGNGAALNSSIDESRLKNIAAQLDVPYFHRESGQPISGVLPPVDHSAAVRHDGHKVTAQLLERREMYWVFTLTAAVLLLIEIALTIREYRRNRMSRRDVAR</sequence>
<name>A0AAC9VX25_9MYCO</name>
<dbReference type="Proteomes" id="UP000466831">
    <property type="component" value="Chromosome"/>
</dbReference>
<dbReference type="InterPro" id="IPR036465">
    <property type="entry name" value="vWFA_dom_sf"/>
</dbReference>
<dbReference type="Proteomes" id="UP000216246">
    <property type="component" value="Chromosome"/>
</dbReference>
<feature type="transmembrane region" description="Helical" evidence="1">
    <location>
        <begin position="320"/>
        <end position="340"/>
    </location>
</feature>
<evidence type="ECO:0000313" key="2">
    <source>
        <dbReference type="EMBL" id="ASW91457.1"/>
    </source>
</evidence>
<feature type="transmembrane region" description="Helical" evidence="1">
    <location>
        <begin position="6"/>
        <end position="31"/>
    </location>
</feature>
<feature type="transmembrane region" description="Helical" evidence="1">
    <location>
        <begin position="43"/>
        <end position="61"/>
    </location>
</feature>
<gene>
    <name evidence="2" type="ORF">CKJ54_17445</name>
    <name evidence="3" type="ORF">MMARJ_20930</name>
</gene>
<evidence type="ECO:0000313" key="3">
    <source>
        <dbReference type="EMBL" id="BBY11353.1"/>
    </source>
</evidence>
<dbReference type="KEGG" id="mmal:CKJ54_17445"/>
<keyword evidence="1" id="KW-0472">Membrane</keyword>
<dbReference type="AlphaFoldDB" id="A0AAC9VX25"/>